<evidence type="ECO:0000313" key="3">
    <source>
        <dbReference type="Proteomes" id="UP000494165"/>
    </source>
</evidence>
<proteinExistence type="predicted"/>
<gene>
    <name evidence="2" type="ORF">CLODIP_2_CD12397</name>
</gene>
<evidence type="ECO:0000313" key="2">
    <source>
        <dbReference type="EMBL" id="CAB3377193.1"/>
    </source>
</evidence>
<dbReference type="EMBL" id="CADEPI010000140">
    <property type="protein sequence ID" value="CAB3377193.1"/>
    <property type="molecule type" value="Genomic_DNA"/>
</dbReference>
<protein>
    <submittedName>
        <fullName evidence="2">Uncharacterized protein</fullName>
    </submittedName>
</protein>
<reference evidence="2 3" key="1">
    <citation type="submission" date="2020-04" db="EMBL/GenBank/DDBJ databases">
        <authorList>
            <person name="Alioto T."/>
            <person name="Alioto T."/>
            <person name="Gomez Garrido J."/>
        </authorList>
    </citation>
    <scope>NUCLEOTIDE SEQUENCE [LARGE SCALE GENOMIC DNA]</scope>
</reference>
<feature type="compositionally biased region" description="Pro residues" evidence="1">
    <location>
        <begin position="72"/>
        <end position="89"/>
    </location>
</feature>
<organism evidence="2 3">
    <name type="scientific">Cloeon dipterum</name>
    <dbReference type="NCBI Taxonomy" id="197152"/>
    <lineage>
        <taxon>Eukaryota</taxon>
        <taxon>Metazoa</taxon>
        <taxon>Ecdysozoa</taxon>
        <taxon>Arthropoda</taxon>
        <taxon>Hexapoda</taxon>
        <taxon>Insecta</taxon>
        <taxon>Pterygota</taxon>
        <taxon>Palaeoptera</taxon>
        <taxon>Ephemeroptera</taxon>
        <taxon>Pisciforma</taxon>
        <taxon>Baetidae</taxon>
        <taxon>Cloeon</taxon>
    </lineage>
</organism>
<accession>A0A8S1DH51</accession>
<dbReference type="AlphaFoldDB" id="A0A8S1DH51"/>
<keyword evidence="3" id="KW-1185">Reference proteome</keyword>
<sequence>MAADKNELFDADKPLDLLQADLASPFTGCIASPCPEHPETEKQRAAATRRPPRELDQVGEVVPDGLGKWEAAPPPPSGPAYAPLPPVPF</sequence>
<comment type="caution">
    <text evidence="2">The sequence shown here is derived from an EMBL/GenBank/DDBJ whole genome shotgun (WGS) entry which is preliminary data.</text>
</comment>
<dbReference type="Proteomes" id="UP000494165">
    <property type="component" value="Unassembled WGS sequence"/>
</dbReference>
<evidence type="ECO:0000256" key="1">
    <source>
        <dbReference type="SAM" id="MobiDB-lite"/>
    </source>
</evidence>
<feature type="region of interest" description="Disordered" evidence="1">
    <location>
        <begin position="32"/>
        <end position="89"/>
    </location>
</feature>
<name>A0A8S1DH51_9INSE</name>